<sequence>MKRVGAALLVASLSFPLSAYHVDPSYNRDRTGLAVVHPDGRVSISPKAEEARPALSLAKLYLGYYVLYNGTKAEKKQVEEMIASSDDGIASTLDAKYPEAIDQIAEDFDLKQTARGVSWGKSQTSARDLATFIASIVWDPAAKPLFAGMEKQSAVASDGFIQGFGTARLKRVKGSKMGWSDDRESATGSVSWGEIGKETWAVAALTYGTAYENTVDTNVGINQVNDGDTPQHPALDGGFLPVWK</sequence>
<evidence type="ECO:0000256" key="1">
    <source>
        <dbReference type="SAM" id="MobiDB-lite"/>
    </source>
</evidence>
<accession>A0AAP6XJ47</accession>
<dbReference type="SUPFAM" id="SSF56601">
    <property type="entry name" value="beta-lactamase/transpeptidase-like"/>
    <property type="match status" value="1"/>
</dbReference>
<dbReference type="EMBL" id="JAAUVV010000005">
    <property type="protein sequence ID" value="NJJ03565.1"/>
    <property type="molecule type" value="Genomic_DNA"/>
</dbReference>
<dbReference type="AlphaFoldDB" id="A0AAP6XJ47"/>
<dbReference type="Gene3D" id="3.40.710.10">
    <property type="entry name" value="DD-peptidase/beta-lactamase superfamily"/>
    <property type="match status" value="1"/>
</dbReference>
<organism evidence="3 4">
    <name type="scientific">Corynebacterium coyleae</name>
    <dbReference type="NCBI Taxonomy" id="53374"/>
    <lineage>
        <taxon>Bacteria</taxon>
        <taxon>Bacillati</taxon>
        <taxon>Actinomycetota</taxon>
        <taxon>Actinomycetes</taxon>
        <taxon>Mycobacteriales</taxon>
        <taxon>Corynebacteriaceae</taxon>
        <taxon>Corynebacterium</taxon>
    </lineage>
</organism>
<feature type="region of interest" description="Disordered" evidence="1">
    <location>
        <begin position="224"/>
        <end position="244"/>
    </location>
</feature>
<proteinExistence type="predicted"/>
<reference evidence="3 4" key="1">
    <citation type="submission" date="2020-03" db="EMBL/GenBank/DDBJ databases">
        <title>Draft genome sequences of bacterial isolates from the female urobiome.</title>
        <authorList>
            <person name="Miller-Ensminger T."/>
            <person name="Wolfe A.J."/>
            <person name="Putonti C."/>
        </authorList>
    </citation>
    <scope>NUCLEOTIDE SEQUENCE [LARGE SCALE GENOMIC DNA]</scope>
    <source>
        <strain evidence="3 4">UMB8490</strain>
    </source>
</reference>
<evidence type="ECO:0000313" key="3">
    <source>
        <dbReference type="EMBL" id="NJJ03565.1"/>
    </source>
</evidence>
<dbReference type="Proteomes" id="UP000591626">
    <property type="component" value="Unassembled WGS sequence"/>
</dbReference>
<feature type="chain" id="PRO_5043005465" description="Serine hydrolase" evidence="2">
    <location>
        <begin position="20"/>
        <end position="244"/>
    </location>
</feature>
<comment type="caution">
    <text evidence="3">The sequence shown here is derived from an EMBL/GenBank/DDBJ whole genome shotgun (WGS) entry which is preliminary data.</text>
</comment>
<evidence type="ECO:0000313" key="4">
    <source>
        <dbReference type="Proteomes" id="UP000591626"/>
    </source>
</evidence>
<dbReference type="RefSeq" id="WP_167616141.1">
    <property type="nucleotide sequence ID" value="NZ_JAAUVV010000005.1"/>
</dbReference>
<name>A0AAP6XJ47_9CORY</name>
<feature type="signal peptide" evidence="2">
    <location>
        <begin position="1"/>
        <end position="19"/>
    </location>
</feature>
<keyword evidence="2" id="KW-0732">Signal</keyword>
<protein>
    <recommendedName>
        <fullName evidence="5">Serine hydrolase</fullName>
    </recommendedName>
</protein>
<evidence type="ECO:0008006" key="5">
    <source>
        <dbReference type="Google" id="ProtNLM"/>
    </source>
</evidence>
<gene>
    <name evidence="3" type="ORF">HC138_04180</name>
</gene>
<dbReference type="InterPro" id="IPR012338">
    <property type="entry name" value="Beta-lactam/transpept-like"/>
</dbReference>
<evidence type="ECO:0000256" key="2">
    <source>
        <dbReference type="SAM" id="SignalP"/>
    </source>
</evidence>